<dbReference type="Pfam" id="PF05347">
    <property type="entry name" value="Complex1_LYR"/>
    <property type="match status" value="1"/>
</dbReference>
<evidence type="ECO:0000259" key="1">
    <source>
        <dbReference type="Pfam" id="PF05347"/>
    </source>
</evidence>
<evidence type="ECO:0000313" key="3">
    <source>
        <dbReference type="Proteomes" id="UP000036987"/>
    </source>
</evidence>
<feature type="domain" description="Complex 1 LYR protein" evidence="1">
    <location>
        <begin position="7"/>
        <end position="62"/>
    </location>
</feature>
<keyword evidence="3" id="KW-1185">Reference proteome</keyword>
<dbReference type="GO" id="GO:0016226">
    <property type="term" value="P:iron-sulfur cluster assembly"/>
    <property type="evidence" value="ECO:0007669"/>
    <property type="project" value="InterPro"/>
</dbReference>
<proteinExistence type="predicted"/>
<dbReference type="STRING" id="29655.A0A0K9NWQ3"/>
<comment type="caution">
    <text evidence="2">The sequence shown here is derived from an EMBL/GenBank/DDBJ whole genome shotgun (WGS) entry which is preliminary data.</text>
</comment>
<protein>
    <submittedName>
        <fullName evidence="2">LYR motif-containing protein 4B</fullName>
    </submittedName>
</protein>
<gene>
    <name evidence="2" type="ORF">ZOSMA_54G01200</name>
</gene>
<sequence length="88" mass="9756">MACSRAEALSLFRSLLRVASTFKDYNIRSYARRRTIDGFRENQTLSDPSSISAAFSDGKAQLVVATRQALVYDIYAPTTKSVMETLGV</sequence>
<dbReference type="OMA" id="YTTDKLV"/>
<dbReference type="InterPro" id="IPR045297">
    <property type="entry name" value="Complex1_LYR_LYRM4"/>
</dbReference>
<dbReference type="Proteomes" id="UP000036987">
    <property type="component" value="Unassembled WGS sequence"/>
</dbReference>
<reference evidence="3" key="1">
    <citation type="journal article" date="2016" name="Nature">
        <title>The genome of the seagrass Zostera marina reveals angiosperm adaptation to the sea.</title>
        <authorList>
            <person name="Olsen J.L."/>
            <person name="Rouze P."/>
            <person name="Verhelst B."/>
            <person name="Lin Y.-C."/>
            <person name="Bayer T."/>
            <person name="Collen J."/>
            <person name="Dattolo E."/>
            <person name="De Paoli E."/>
            <person name="Dittami S."/>
            <person name="Maumus F."/>
            <person name="Michel G."/>
            <person name="Kersting A."/>
            <person name="Lauritano C."/>
            <person name="Lohaus R."/>
            <person name="Toepel M."/>
            <person name="Tonon T."/>
            <person name="Vanneste K."/>
            <person name="Amirebrahimi M."/>
            <person name="Brakel J."/>
            <person name="Bostroem C."/>
            <person name="Chovatia M."/>
            <person name="Grimwood J."/>
            <person name="Jenkins J.W."/>
            <person name="Jueterbock A."/>
            <person name="Mraz A."/>
            <person name="Stam W.T."/>
            <person name="Tice H."/>
            <person name="Bornberg-Bauer E."/>
            <person name="Green P.J."/>
            <person name="Pearson G.A."/>
            <person name="Procaccini G."/>
            <person name="Duarte C.M."/>
            <person name="Schmutz J."/>
            <person name="Reusch T.B.H."/>
            <person name="Van de Peer Y."/>
        </authorList>
    </citation>
    <scope>NUCLEOTIDE SEQUENCE [LARGE SCALE GENOMIC DNA]</scope>
    <source>
        <strain evidence="3">cv. Finnish</strain>
    </source>
</reference>
<dbReference type="OrthoDB" id="275715at2759"/>
<dbReference type="PANTHER" id="PTHR47158">
    <property type="entry name" value="OS08G0239000 PROTEIN"/>
    <property type="match status" value="1"/>
</dbReference>
<organism evidence="2 3">
    <name type="scientific">Zostera marina</name>
    <name type="common">Eelgrass</name>
    <dbReference type="NCBI Taxonomy" id="29655"/>
    <lineage>
        <taxon>Eukaryota</taxon>
        <taxon>Viridiplantae</taxon>
        <taxon>Streptophyta</taxon>
        <taxon>Embryophyta</taxon>
        <taxon>Tracheophyta</taxon>
        <taxon>Spermatophyta</taxon>
        <taxon>Magnoliopsida</taxon>
        <taxon>Liliopsida</taxon>
        <taxon>Zosteraceae</taxon>
        <taxon>Zostera</taxon>
    </lineage>
</organism>
<dbReference type="PANTHER" id="PTHR47158:SF1">
    <property type="entry name" value="OS08G0239000 PROTEIN"/>
    <property type="match status" value="1"/>
</dbReference>
<dbReference type="EMBL" id="LFYR01001529">
    <property type="protein sequence ID" value="KMZ61189.1"/>
    <property type="molecule type" value="Genomic_DNA"/>
</dbReference>
<evidence type="ECO:0000313" key="2">
    <source>
        <dbReference type="EMBL" id="KMZ61189.1"/>
    </source>
</evidence>
<dbReference type="CDD" id="cd20264">
    <property type="entry name" value="Complex1_LYR_LYRM4"/>
    <property type="match status" value="1"/>
</dbReference>
<dbReference type="InterPro" id="IPR008011">
    <property type="entry name" value="Complex1_LYR_dom"/>
</dbReference>
<dbReference type="AlphaFoldDB" id="A0A0K9NWQ3"/>
<accession>A0A0K9NWQ3</accession>
<name>A0A0K9NWQ3_ZOSMR</name>